<protein>
    <submittedName>
        <fullName evidence="2">Inosose isomerase</fullName>
    </submittedName>
</protein>
<dbReference type="EMBL" id="MTHB01000023">
    <property type="protein sequence ID" value="OXC80121.1"/>
    <property type="molecule type" value="Genomic_DNA"/>
</dbReference>
<name>A0A226X9J7_CABSO</name>
<dbReference type="PANTHER" id="PTHR12110">
    <property type="entry name" value="HYDROXYPYRUVATE ISOMERASE"/>
    <property type="match status" value="1"/>
</dbReference>
<dbReference type="RefSeq" id="WP_218827220.1">
    <property type="nucleotide sequence ID" value="NZ_MTHB01000023.1"/>
</dbReference>
<reference evidence="3" key="1">
    <citation type="submission" date="2017-01" db="EMBL/GenBank/DDBJ databases">
        <title>Genome Analysis of Deinococcus marmoris KOPRI26562.</title>
        <authorList>
            <person name="Kim J.H."/>
            <person name="Oh H.-M."/>
        </authorList>
    </citation>
    <scope>NUCLEOTIDE SEQUENCE [LARGE SCALE GENOMIC DNA]</scope>
    <source>
        <strain evidence="3">PAMC 26633</strain>
    </source>
</reference>
<evidence type="ECO:0000313" key="2">
    <source>
        <dbReference type="EMBL" id="OXC80121.1"/>
    </source>
</evidence>
<comment type="caution">
    <text evidence="2">The sequence shown here is derived from an EMBL/GenBank/DDBJ whole genome shotgun (WGS) entry which is preliminary data.</text>
</comment>
<dbReference type="InterPro" id="IPR013022">
    <property type="entry name" value="Xyl_isomerase-like_TIM-brl"/>
</dbReference>
<dbReference type="SUPFAM" id="SSF51658">
    <property type="entry name" value="Xylose isomerase-like"/>
    <property type="match status" value="1"/>
</dbReference>
<dbReference type="AlphaFoldDB" id="A0A226X9J7"/>
<evidence type="ECO:0000259" key="1">
    <source>
        <dbReference type="Pfam" id="PF01261"/>
    </source>
</evidence>
<accession>A0A226X9J7</accession>
<dbReference type="Proteomes" id="UP000214720">
    <property type="component" value="Unassembled WGS sequence"/>
</dbReference>
<proteinExistence type="predicted"/>
<dbReference type="PANTHER" id="PTHR12110:SF21">
    <property type="entry name" value="XYLOSE ISOMERASE-LIKE TIM BARREL DOMAIN-CONTAINING PROTEIN"/>
    <property type="match status" value="1"/>
</dbReference>
<dbReference type="Pfam" id="PF01261">
    <property type="entry name" value="AP_endonuc_2"/>
    <property type="match status" value="1"/>
</dbReference>
<dbReference type="InterPro" id="IPR050312">
    <property type="entry name" value="IolE/XylAMocC-like"/>
</dbReference>
<dbReference type="GO" id="GO:0016853">
    <property type="term" value="F:isomerase activity"/>
    <property type="evidence" value="ECO:0007669"/>
    <property type="project" value="UniProtKB-KW"/>
</dbReference>
<keyword evidence="2" id="KW-0413">Isomerase</keyword>
<sequence>MFLDKNRITFNTTVAKHSTLVMELDIARRAGYTAVEITQDKVRKYLDAGYSVDDLRRELDGLMVHGIGALVDIERQGTAEKELSREADKLFMLASAIGAKGVQIVTGPLDVQAVIDFKANGYSKRYTGLLQHSHDDQVRLTVKSLAAIAGRARDYGLTVYLEALSWTPLSSLEQQVDIVRRAGCDNLKLVIDFWHCYTSGATPQHLSKVDRDYIYGVHVCDSLPHLDGVPLEPILRDVRTGSGVLNLRDWTDAVKATGFDGWWCSETFCKKQQQGNSYAVAKELKRQLETLVFS</sequence>
<feature type="domain" description="Xylose isomerase-like TIM barrel" evidence="1">
    <location>
        <begin position="24"/>
        <end position="276"/>
    </location>
</feature>
<dbReference type="InterPro" id="IPR036237">
    <property type="entry name" value="Xyl_isomerase-like_sf"/>
</dbReference>
<evidence type="ECO:0000313" key="3">
    <source>
        <dbReference type="Proteomes" id="UP000214720"/>
    </source>
</evidence>
<organism evidence="2 3">
    <name type="scientific">Caballeronia sordidicola</name>
    <name type="common">Burkholderia sordidicola</name>
    <dbReference type="NCBI Taxonomy" id="196367"/>
    <lineage>
        <taxon>Bacteria</taxon>
        <taxon>Pseudomonadati</taxon>
        <taxon>Pseudomonadota</taxon>
        <taxon>Betaproteobacteria</taxon>
        <taxon>Burkholderiales</taxon>
        <taxon>Burkholderiaceae</taxon>
        <taxon>Caballeronia</taxon>
    </lineage>
</organism>
<dbReference type="Gene3D" id="3.20.20.150">
    <property type="entry name" value="Divalent-metal-dependent TIM barrel enzymes"/>
    <property type="match status" value="1"/>
</dbReference>
<gene>
    <name evidence="2" type="ORF">BSU04_02585</name>
</gene>